<organism evidence="2">
    <name type="scientific">freshwater metagenome</name>
    <dbReference type="NCBI Taxonomy" id="449393"/>
    <lineage>
        <taxon>unclassified sequences</taxon>
        <taxon>metagenomes</taxon>
        <taxon>ecological metagenomes</taxon>
    </lineage>
</organism>
<dbReference type="SUPFAM" id="SSF54427">
    <property type="entry name" value="NTF2-like"/>
    <property type="match status" value="1"/>
</dbReference>
<accession>A0A6J6NGU0</accession>
<dbReference type="InterPro" id="IPR039437">
    <property type="entry name" value="FrzH/put_lumazine-bd"/>
</dbReference>
<dbReference type="EMBL" id="CAFBRC010000005">
    <property type="protein sequence ID" value="CAB5071368.1"/>
    <property type="molecule type" value="Genomic_DNA"/>
</dbReference>
<evidence type="ECO:0000313" key="4">
    <source>
        <dbReference type="EMBL" id="CAB5071368.1"/>
    </source>
</evidence>
<evidence type="ECO:0000313" key="2">
    <source>
        <dbReference type="EMBL" id="CAB4685850.1"/>
    </source>
</evidence>
<protein>
    <submittedName>
        <fullName evidence="2">Unannotated protein</fullName>
    </submittedName>
</protein>
<dbReference type="Pfam" id="PF12893">
    <property type="entry name" value="Lumazine_bd_2"/>
    <property type="match status" value="1"/>
</dbReference>
<reference evidence="2" key="1">
    <citation type="submission" date="2020-05" db="EMBL/GenBank/DDBJ databases">
        <authorList>
            <person name="Chiriac C."/>
            <person name="Salcher M."/>
            <person name="Ghai R."/>
            <person name="Kavagutti S V."/>
        </authorList>
    </citation>
    <scope>NUCLEOTIDE SEQUENCE</scope>
</reference>
<dbReference type="AlphaFoldDB" id="A0A6J6NGU0"/>
<dbReference type="Gene3D" id="3.10.450.50">
    <property type="match status" value="1"/>
</dbReference>
<dbReference type="InterPro" id="IPR032710">
    <property type="entry name" value="NTF2-like_dom_sf"/>
</dbReference>
<gene>
    <name evidence="1" type="ORF">UFOPK2342_00166</name>
    <name evidence="2" type="ORF">UFOPK2423_00254</name>
    <name evidence="3" type="ORF">UFOPK3266_00302</name>
    <name evidence="4" type="ORF">UFOPK4367_00123</name>
</gene>
<evidence type="ECO:0000313" key="1">
    <source>
        <dbReference type="EMBL" id="CAB4666590.1"/>
    </source>
</evidence>
<dbReference type="EMBL" id="CAFBAA010000004">
    <property type="protein sequence ID" value="CAB4841073.1"/>
    <property type="molecule type" value="Genomic_DNA"/>
</dbReference>
<evidence type="ECO:0000313" key="3">
    <source>
        <dbReference type="EMBL" id="CAB4841073.1"/>
    </source>
</evidence>
<dbReference type="EMBL" id="CAEZXB010000002">
    <property type="protein sequence ID" value="CAB4666590.1"/>
    <property type="molecule type" value="Genomic_DNA"/>
</dbReference>
<dbReference type="EMBL" id="CAEZXN010000003">
    <property type="protein sequence ID" value="CAB4685850.1"/>
    <property type="molecule type" value="Genomic_DNA"/>
</dbReference>
<proteinExistence type="predicted"/>
<sequence length="124" mass="13076">MSTDSEITRVIGLYTKGAGAGDAASLDEAFHDNAYWFGAIGETNYALSKAEFTGMAVAQPGDTGSLVSRTISVNQVGDSATVVVEEDNYWGALSFTDTFQLNRISGVWKIVCKSFVHTGGSLPG</sequence>
<name>A0A6J6NGU0_9ZZZZ</name>